<dbReference type="PANTHER" id="PTHR34822">
    <property type="entry name" value="GRPB DOMAIN PROTEIN (AFU_ORTHOLOGUE AFUA_1G01530)"/>
    <property type="match status" value="1"/>
</dbReference>
<dbReference type="Pfam" id="PF04229">
    <property type="entry name" value="GrpB"/>
    <property type="match status" value="1"/>
</dbReference>
<dbReference type="EMBL" id="AP027742">
    <property type="protein sequence ID" value="BDZ78342.1"/>
    <property type="molecule type" value="Genomic_DNA"/>
</dbReference>
<evidence type="ECO:0000313" key="2">
    <source>
        <dbReference type="Proteomes" id="UP001305815"/>
    </source>
</evidence>
<dbReference type="InterPro" id="IPR043519">
    <property type="entry name" value="NT_sf"/>
</dbReference>
<accession>A0ABM8IDC0</accession>
<keyword evidence="2" id="KW-1185">Reference proteome</keyword>
<dbReference type="Proteomes" id="UP001305815">
    <property type="component" value="Chromosome"/>
</dbReference>
<gene>
    <name evidence="1" type="ORF">Lac1_25250</name>
</gene>
<evidence type="ECO:0000313" key="1">
    <source>
        <dbReference type="EMBL" id="BDZ78342.1"/>
    </source>
</evidence>
<dbReference type="SUPFAM" id="SSF81301">
    <property type="entry name" value="Nucleotidyltransferase"/>
    <property type="match status" value="1"/>
</dbReference>
<protein>
    <recommendedName>
        <fullName evidence="3">GrpB family protein</fullName>
    </recommendedName>
</protein>
<dbReference type="InterPro" id="IPR007344">
    <property type="entry name" value="GrpB/CoaE"/>
</dbReference>
<evidence type="ECO:0008006" key="3">
    <source>
        <dbReference type="Google" id="ProtNLM"/>
    </source>
</evidence>
<dbReference type="RefSeq" id="WP_316265397.1">
    <property type="nucleotide sequence ID" value="NZ_AP027742.1"/>
</dbReference>
<name>A0ABM8IDC0_9FIRM</name>
<organism evidence="1 2">
    <name type="scientific">Claveliimonas bilis</name>
    <dbReference type="NCBI Taxonomy" id="3028070"/>
    <lineage>
        <taxon>Bacteria</taxon>
        <taxon>Bacillati</taxon>
        <taxon>Bacillota</taxon>
        <taxon>Clostridia</taxon>
        <taxon>Lachnospirales</taxon>
        <taxon>Lachnospiraceae</taxon>
        <taxon>Claveliimonas</taxon>
    </lineage>
</organism>
<sequence length="173" mass="20124">MAQHIIVTDYDPRWPAEYEKESEKIKAILGENCVAIYHIGSTAVPGLAAKPIIDIMPVVRSLEKTDQKSSEFEKEGYEYLGEFGIRGRRYLRKGQDERTHQVHIFEEKNKADITRHLAVRDYLRTHREAAEQYGCLKTELAKVYPYDIEGYCDGKEEFVKKLEQEALLWKGEQ</sequence>
<reference evidence="2" key="1">
    <citation type="journal article" date="2023" name="Int. J. Syst. Evol. Microbiol.">
        <title>Claveliimonas bilis gen. nov., sp. nov., deoxycholic acid-producing bacteria isolated from human faeces, and reclassification of Sellimonas monacensis Zenner et al. 2021 as Claveliimonas monacensis comb. nov.</title>
        <authorList>
            <person name="Hisatomi A."/>
            <person name="Kastawa N.W.E.P.G."/>
            <person name="Song I."/>
            <person name="Ohkuma M."/>
            <person name="Fukiya S."/>
            <person name="Sakamoto M."/>
        </authorList>
    </citation>
    <scope>NUCLEOTIDE SEQUENCE [LARGE SCALE GENOMIC DNA]</scope>
    <source>
        <strain evidence="2">12BBH14</strain>
    </source>
</reference>
<proteinExistence type="predicted"/>
<dbReference type="Gene3D" id="3.30.460.10">
    <property type="entry name" value="Beta Polymerase, domain 2"/>
    <property type="match status" value="1"/>
</dbReference>
<dbReference type="PANTHER" id="PTHR34822:SF1">
    <property type="entry name" value="GRPB FAMILY PROTEIN"/>
    <property type="match status" value="1"/>
</dbReference>